<reference evidence="4 5" key="1">
    <citation type="submission" date="2018-01" db="EMBL/GenBank/DDBJ databases">
        <title>Genome sequence of Borrelia tachyglossi.</title>
        <authorList>
            <person name="Gofton A.W."/>
        </authorList>
    </citation>
    <scope>NUCLEOTIDE SEQUENCE [LARGE SCALE GENOMIC DNA]</scope>
    <source>
        <strain evidence="4 5">Bc-F10-1268</strain>
    </source>
</reference>
<dbReference type="InterPro" id="IPR009019">
    <property type="entry name" value="KH_sf_prok-type"/>
</dbReference>
<evidence type="ECO:0000256" key="2">
    <source>
        <dbReference type="ARBA" id="ARBA00022884"/>
    </source>
</evidence>
<dbReference type="InterPro" id="IPR020627">
    <property type="entry name" value="KhpA"/>
</dbReference>
<dbReference type="Proteomes" id="UP000244655">
    <property type="component" value="Chromosome"/>
</dbReference>
<sequence length="82" mass="9282">MKEYGNEIELIEFVVKSLVDKRDEVKLNVVEGEKSTILELRVSTNDVGKIIGRRGRIARAIRTLLSACAAKTNRRVQLEILD</sequence>
<dbReference type="HAMAP" id="MF_00088">
    <property type="entry name" value="KhpA"/>
    <property type="match status" value="1"/>
</dbReference>
<keyword evidence="3" id="KW-0143">Chaperone</keyword>
<dbReference type="Pfam" id="PF13083">
    <property type="entry name" value="KH_KhpA-B"/>
    <property type="match status" value="1"/>
</dbReference>
<dbReference type="SUPFAM" id="SSF54814">
    <property type="entry name" value="Prokaryotic type KH domain (KH-domain type II)"/>
    <property type="match status" value="1"/>
</dbReference>
<comment type="subunit">
    <text evidence="3">Forms a complex with KhpB.</text>
</comment>
<dbReference type="GO" id="GO:0009252">
    <property type="term" value="P:peptidoglycan biosynthetic process"/>
    <property type="evidence" value="ECO:0007669"/>
    <property type="project" value="UniProtKB-UniRule"/>
</dbReference>
<comment type="function">
    <text evidence="3">A probable RNA chaperone. Forms a complex with KhpB which binds to cellular RNA and controls its expression. Plays a role in peptidoglycan (PG) homeostasis and cell length regulation.</text>
</comment>
<keyword evidence="5" id="KW-1185">Reference proteome</keyword>
<keyword evidence="3" id="KW-0133">Cell shape</keyword>
<dbReference type="OrthoDB" id="9812389at2"/>
<keyword evidence="1 3" id="KW-0963">Cytoplasm</keyword>
<dbReference type="GO" id="GO:0071555">
    <property type="term" value="P:cell wall organization"/>
    <property type="evidence" value="ECO:0007669"/>
    <property type="project" value="UniProtKB-KW"/>
</dbReference>
<keyword evidence="3" id="KW-0961">Cell wall biogenesis/degradation</keyword>
<organism evidence="4 5">
    <name type="scientific">Candidatus Borreliella tachyglossi</name>
    <dbReference type="NCBI Taxonomy" id="1964448"/>
    <lineage>
        <taxon>Bacteria</taxon>
        <taxon>Pseudomonadati</taxon>
        <taxon>Spirochaetota</taxon>
        <taxon>Spirochaetia</taxon>
        <taxon>Spirochaetales</taxon>
        <taxon>Borreliaceae</taxon>
        <taxon>Borreliella</taxon>
    </lineage>
</organism>
<keyword evidence="2 3" id="KW-0694">RNA-binding</keyword>
<dbReference type="InterPro" id="IPR015946">
    <property type="entry name" value="KH_dom-like_a/b"/>
</dbReference>
<evidence type="ECO:0000313" key="5">
    <source>
        <dbReference type="Proteomes" id="UP000244655"/>
    </source>
</evidence>
<dbReference type="PROSITE" id="PS50084">
    <property type="entry name" value="KH_TYPE_1"/>
    <property type="match status" value="1"/>
</dbReference>
<evidence type="ECO:0000313" key="4">
    <source>
        <dbReference type="EMBL" id="AWG43048.1"/>
    </source>
</evidence>
<dbReference type="AlphaFoldDB" id="A0A2S1LXM7"/>
<name>A0A2S1LXM7_9SPIR</name>
<dbReference type="GO" id="GO:0003723">
    <property type="term" value="F:RNA binding"/>
    <property type="evidence" value="ECO:0007669"/>
    <property type="project" value="UniProtKB-UniRule"/>
</dbReference>
<dbReference type="Gene3D" id="3.30.300.20">
    <property type="match status" value="1"/>
</dbReference>
<accession>A0A2S1LXM7</accession>
<dbReference type="EMBL" id="CP025785">
    <property type="protein sequence ID" value="AWG43048.1"/>
    <property type="molecule type" value="Genomic_DNA"/>
</dbReference>
<evidence type="ECO:0000256" key="3">
    <source>
        <dbReference type="HAMAP-Rule" id="MF_00088"/>
    </source>
</evidence>
<dbReference type="GO" id="GO:0005737">
    <property type="term" value="C:cytoplasm"/>
    <property type="evidence" value="ECO:0007669"/>
    <property type="project" value="UniProtKB-SubCell"/>
</dbReference>
<comment type="subcellular location">
    <subcellularLocation>
        <location evidence="3">Cytoplasm</location>
    </subcellularLocation>
</comment>
<dbReference type="PANTHER" id="PTHR34654">
    <property type="entry name" value="UPF0109 PROTEIN SCO5592"/>
    <property type="match status" value="1"/>
</dbReference>
<dbReference type="GO" id="GO:0008360">
    <property type="term" value="P:regulation of cell shape"/>
    <property type="evidence" value="ECO:0007669"/>
    <property type="project" value="UniProtKB-KW"/>
</dbReference>
<proteinExistence type="inferred from homology"/>
<protein>
    <recommendedName>
        <fullName evidence="3">RNA-binding protein KhpA</fullName>
    </recommendedName>
    <alternativeName>
        <fullName evidence="3">KH-domain protein A</fullName>
    </alternativeName>
</protein>
<gene>
    <name evidence="3" type="primary">khpA</name>
    <name evidence="4" type="ORF">CR532_03640</name>
</gene>
<comment type="similarity">
    <text evidence="3">Belongs to the KhpA RNA-binding protein family.</text>
</comment>
<evidence type="ECO:0000256" key="1">
    <source>
        <dbReference type="ARBA" id="ARBA00022490"/>
    </source>
</evidence>
<dbReference type="PANTHER" id="PTHR34654:SF1">
    <property type="entry name" value="RNA-BINDING PROTEIN KHPA"/>
    <property type="match status" value="1"/>
</dbReference>
<dbReference type="RefSeq" id="WP_108729447.1">
    <property type="nucleotide sequence ID" value="NZ_CP025785.1"/>
</dbReference>